<dbReference type="GO" id="GO:0051920">
    <property type="term" value="F:peroxiredoxin activity"/>
    <property type="evidence" value="ECO:0007669"/>
    <property type="project" value="InterPro"/>
</dbReference>
<reference evidence="2 3" key="1">
    <citation type="submission" date="2020-08" db="EMBL/GenBank/DDBJ databases">
        <title>The genome sequence of Novosphingobium flavum 4Y4.</title>
        <authorList>
            <person name="Liu Y."/>
        </authorList>
    </citation>
    <scope>NUCLEOTIDE SEQUENCE [LARGE SCALE GENOMIC DNA]</scope>
    <source>
        <strain evidence="2 3">4Y4</strain>
    </source>
</reference>
<evidence type="ECO:0000313" key="3">
    <source>
        <dbReference type="Proteomes" id="UP000520156"/>
    </source>
</evidence>
<dbReference type="Pfam" id="PF02627">
    <property type="entry name" value="CMD"/>
    <property type="match status" value="1"/>
</dbReference>
<dbReference type="RefSeq" id="WP_185681862.1">
    <property type="nucleotide sequence ID" value="NZ_JACLAU010000001.1"/>
</dbReference>
<accession>A0A7X1F4Y6</accession>
<dbReference type="InterPro" id="IPR029032">
    <property type="entry name" value="AhpD-like"/>
</dbReference>
<keyword evidence="3" id="KW-1185">Reference proteome</keyword>
<name>A0A7X1F4Y6_9SPHN</name>
<dbReference type="PANTHER" id="PTHR34846:SF5">
    <property type="entry name" value="CARBOXYMUCONOLACTONE DECARBOXYLASE-LIKE DOMAIN-CONTAINING PROTEIN"/>
    <property type="match status" value="1"/>
</dbReference>
<dbReference type="Gene3D" id="1.20.1290.10">
    <property type="entry name" value="AhpD-like"/>
    <property type="match status" value="1"/>
</dbReference>
<dbReference type="Proteomes" id="UP000520156">
    <property type="component" value="Unassembled WGS sequence"/>
</dbReference>
<comment type="caution">
    <text evidence="2">The sequence shown here is derived from an EMBL/GenBank/DDBJ whole genome shotgun (WGS) entry which is preliminary data.</text>
</comment>
<gene>
    <name evidence="2" type="ORF">H7F49_01970</name>
</gene>
<sequence length="195" mass="21497">MPDTAPRIAPLPPEEWTDEARAVFAYWEGEEGRANGSRLNTMLTFGRHPALALATLDLGRYFMLQSGLSARQVKLVVMRVAHRYQATYQWTHNVLGARQIGISDAEIAAIQVGPADPAWSRADRALLQAVDEVNHGGQIRDATWTELTALFDERLIMDLVHAAGYFAMVAWGQVAMGVALEPDVAAVSRNRARDT</sequence>
<dbReference type="InterPro" id="IPR003779">
    <property type="entry name" value="CMD-like"/>
</dbReference>
<organism evidence="2 3">
    <name type="scientific">Novosphingobium aerophilum</name>
    <dbReference type="NCBI Taxonomy" id="2839843"/>
    <lineage>
        <taxon>Bacteria</taxon>
        <taxon>Pseudomonadati</taxon>
        <taxon>Pseudomonadota</taxon>
        <taxon>Alphaproteobacteria</taxon>
        <taxon>Sphingomonadales</taxon>
        <taxon>Sphingomonadaceae</taxon>
        <taxon>Novosphingobium</taxon>
    </lineage>
</organism>
<dbReference type="PANTHER" id="PTHR34846">
    <property type="entry name" value="4-CARBOXYMUCONOLACTONE DECARBOXYLASE FAMILY PROTEIN (AFU_ORTHOLOGUE AFUA_6G11590)"/>
    <property type="match status" value="1"/>
</dbReference>
<evidence type="ECO:0000313" key="2">
    <source>
        <dbReference type="EMBL" id="MBC2650470.1"/>
    </source>
</evidence>
<dbReference type="EMBL" id="JACLAU010000001">
    <property type="protein sequence ID" value="MBC2650470.1"/>
    <property type="molecule type" value="Genomic_DNA"/>
</dbReference>
<dbReference type="SUPFAM" id="SSF69118">
    <property type="entry name" value="AhpD-like"/>
    <property type="match status" value="1"/>
</dbReference>
<protein>
    <submittedName>
        <fullName evidence="2">Carboxymuconolactone decarboxylase family protein</fullName>
    </submittedName>
</protein>
<evidence type="ECO:0000259" key="1">
    <source>
        <dbReference type="Pfam" id="PF02627"/>
    </source>
</evidence>
<proteinExistence type="predicted"/>
<feature type="domain" description="Carboxymuconolactone decarboxylase-like" evidence="1">
    <location>
        <begin position="52"/>
        <end position="131"/>
    </location>
</feature>
<dbReference type="AlphaFoldDB" id="A0A7X1F4Y6"/>